<evidence type="ECO:0000256" key="1">
    <source>
        <dbReference type="ARBA" id="ARBA00011028"/>
    </source>
</evidence>
<dbReference type="PRINTS" id="PR00691">
    <property type="entry name" value="ADHESINB"/>
</dbReference>
<dbReference type="Pfam" id="PF01297">
    <property type="entry name" value="ZnuA"/>
    <property type="match status" value="1"/>
</dbReference>
<dbReference type="PANTHER" id="PTHR42953">
    <property type="entry name" value="HIGH-AFFINITY ZINC UPTAKE SYSTEM PROTEIN ZNUA-RELATED"/>
    <property type="match status" value="1"/>
</dbReference>
<dbReference type="RefSeq" id="WP_176238834.1">
    <property type="nucleotide sequence ID" value="NZ_AP024412.1"/>
</dbReference>
<protein>
    <submittedName>
        <fullName evidence="4">Zinc ABC transporter substrate-binding protein</fullName>
    </submittedName>
</protein>
<comment type="similarity">
    <text evidence="1">Belongs to the bacterial solute-binding protein 9 family.</text>
</comment>
<organism evidence="4 5">
    <name type="scientific">Mariniplasma anaerobium</name>
    <dbReference type="NCBI Taxonomy" id="2735436"/>
    <lineage>
        <taxon>Bacteria</taxon>
        <taxon>Bacillati</taxon>
        <taxon>Mycoplasmatota</taxon>
        <taxon>Mollicutes</taxon>
        <taxon>Acholeplasmatales</taxon>
        <taxon>Acholeplasmataceae</taxon>
        <taxon>Mariniplasma</taxon>
    </lineage>
</organism>
<gene>
    <name evidence="4" type="ORF">MPAN_012430</name>
</gene>
<evidence type="ECO:0000256" key="3">
    <source>
        <dbReference type="ARBA" id="ARBA00022729"/>
    </source>
</evidence>
<dbReference type="InterPro" id="IPR006127">
    <property type="entry name" value="ZnuA-like"/>
</dbReference>
<accession>A0A7U9TGX1</accession>
<dbReference type="SUPFAM" id="SSF53807">
    <property type="entry name" value="Helical backbone' metal receptor"/>
    <property type="match status" value="1"/>
</dbReference>
<name>A0A7U9TGX1_9MOLU</name>
<dbReference type="GO" id="GO:0007155">
    <property type="term" value="P:cell adhesion"/>
    <property type="evidence" value="ECO:0007669"/>
    <property type="project" value="InterPro"/>
</dbReference>
<dbReference type="GO" id="GO:0030001">
    <property type="term" value="P:metal ion transport"/>
    <property type="evidence" value="ECO:0007669"/>
    <property type="project" value="InterPro"/>
</dbReference>
<reference evidence="4" key="1">
    <citation type="submission" date="2021-01" db="EMBL/GenBank/DDBJ databases">
        <title>Draft genome sequence of Acholeplasmataceae bacterium strain Mahy22.</title>
        <authorList>
            <person name="Watanabe M."/>
            <person name="Kojima H."/>
            <person name="Fukui M."/>
        </authorList>
    </citation>
    <scope>NUCLEOTIDE SEQUENCE</scope>
    <source>
        <strain evidence="4">Mahy22</strain>
    </source>
</reference>
<dbReference type="Proteomes" id="UP000620133">
    <property type="component" value="Chromosome"/>
</dbReference>
<dbReference type="InterPro" id="IPR006129">
    <property type="entry name" value="AdhesinB"/>
</dbReference>
<dbReference type="InterPro" id="IPR050492">
    <property type="entry name" value="Bact_metal-bind_prot9"/>
</dbReference>
<keyword evidence="2" id="KW-0813">Transport</keyword>
<dbReference type="AlphaFoldDB" id="A0A7U9TGX1"/>
<evidence type="ECO:0000313" key="5">
    <source>
        <dbReference type="Proteomes" id="UP000620133"/>
    </source>
</evidence>
<dbReference type="EMBL" id="AP024412">
    <property type="protein sequence ID" value="BCR36350.1"/>
    <property type="molecule type" value="Genomic_DNA"/>
</dbReference>
<keyword evidence="5" id="KW-1185">Reference proteome</keyword>
<evidence type="ECO:0000313" key="4">
    <source>
        <dbReference type="EMBL" id="BCR36350.1"/>
    </source>
</evidence>
<keyword evidence="3" id="KW-0732">Signal</keyword>
<sequence>MKKFAIYVLLLLSAISLASCNSTQDKPDIVATMFTHYDFAKQIAGDKLEVALLIPLGTDIHSFEASSKDMVDINQSKLFLFTSLEIDQWIKDPTTIAGQDTIVLNMSESFTYEEHTYLSLSTQLIEDEHDHDEELHYWVDPLNALQMIDYILEHIIEIDPENEAYYVANATAYKDEIYALHLEMDSVLSYEPYKDSTIYFAGHNALSAFAERYHLNIESLFSEFKPDDDLTSSEIINFSDLVKNADTHYLFIEALTEPKAANAIKESLESNDQYQLNLLTLHTYHNLNQADWEANITYKDLMQRNFDHIKIALGITN</sequence>
<evidence type="ECO:0000256" key="2">
    <source>
        <dbReference type="ARBA" id="ARBA00022448"/>
    </source>
</evidence>
<dbReference type="Gene3D" id="3.40.50.1980">
    <property type="entry name" value="Nitrogenase molybdenum iron protein domain"/>
    <property type="match status" value="2"/>
</dbReference>
<proteinExistence type="inferred from homology"/>
<dbReference type="KEGG" id="manr:MPAN_012430"/>
<dbReference type="PROSITE" id="PS51257">
    <property type="entry name" value="PROKAR_LIPOPROTEIN"/>
    <property type="match status" value="1"/>
</dbReference>
<dbReference type="GO" id="GO:0046872">
    <property type="term" value="F:metal ion binding"/>
    <property type="evidence" value="ECO:0007669"/>
    <property type="project" value="InterPro"/>
</dbReference>
<dbReference type="PANTHER" id="PTHR42953:SF3">
    <property type="entry name" value="HIGH-AFFINITY ZINC UPTAKE SYSTEM PROTEIN ZNUA"/>
    <property type="match status" value="1"/>
</dbReference>